<gene>
    <name evidence="2" type="ORF">MPNT_40092</name>
</gene>
<dbReference type="RefSeq" id="WP_174582211.1">
    <property type="nucleotide sequence ID" value="NZ_CAJNOB010000034.1"/>
</dbReference>
<sequence>MEMRKAGLALALVALWTVSGGQWMALQGIAWMGMLARYSTEFGLSEGLRKTFDGKHPCTLCRRISQEGGHHQTRLSQLAWEKQAETLIPAPVTPTVEKARPSLERVVPKAFLFLTRSEPPPVPPPRGIALDDRGTQGATEFGSESARWAARS</sequence>
<feature type="region of interest" description="Disordered" evidence="1">
    <location>
        <begin position="117"/>
        <end position="152"/>
    </location>
</feature>
<evidence type="ECO:0000256" key="1">
    <source>
        <dbReference type="SAM" id="MobiDB-lite"/>
    </source>
</evidence>
<proteinExistence type="predicted"/>
<comment type="caution">
    <text evidence="2">The sequence shown here is derived from an EMBL/GenBank/DDBJ whole genome shotgun (WGS) entry which is preliminary data.</text>
</comment>
<dbReference type="EMBL" id="CAJNOB010000034">
    <property type="protein sequence ID" value="CAF0700966.1"/>
    <property type="molecule type" value="Genomic_DNA"/>
</dbReference>
<protein>
    <submittedName>
        <fullName evidence="2">Uncharacterized protein</fullName>
    </submittedName>
</protein>
<reference evidence="2" key="1">
    <citation type="submission" date="2021-02" db="EMBL/GenBank/DDBJ databases">
        <authorList>
            <person name="Cremers G."/>
            <person name="Picone N."/>
        </authorList>
    </citation>
    <scope>NUCLEOTIDE SEQUENCE</scope>
    <source>
        <strain evidence="2">PQ17</strain>
    </source>
</reference>
<organism evidence="2 3">
    <name type="scientific">Candidatus Methylacidithermus pantelleriae</name>
    <dbReference type="NCBI Taxonomy" id="2744239"/>
    <lineage>
        <taxon>Bacteria</taxon>
        <taxon>Pseudomonadati</taxon>
        <taxon>Verrucomicrobiota</taxon>
        <taxon>Methylacidiphilae</taxon>
        <taxon>Methylacidiphilales</taxon>
        <taxon>Methylacidiphilaceae</taxon>
        <taxon>Candidatus Methylacidithermus</taxon>
    </lineage>
</organism>
<keyword evidence="3" id="KW-1185">Reference proteome</keyword>
<evidence type="ECO:0000313" key="3">
    <source>
        <dbReference type="Proteomes" id="UP000663859"/>
    </source>
</evidence>
<accession>A0A8J2BN78</accession>
<evidence type="ECO:0000313" key="2">
    <source>
        <dbReference type="EMBL" id="CAF0700966.1"/>
    </source>
</evidence>
<dbReference type="Proteomes" id="UP000663859">
    <property type="component" value="Unassembled WGS sequence"/>
</dbReference>
<dbReference type="AlphaFoldDB" id="A0A8J2BN78"/>
<name>A0A8J2BN78_9BACT</name>